<dbReference type="PANTHER" id="PTHR31066:SF27">
    <property type="entry name" value="EXPRESSED PROTEIN"/>
    <property type="match status" value="1"/>
</dbReference>
<keyword evidence="3" id="KW-1185">Reference proteome</keyword>
<evidence type="ECO:0000256" key="1">
    <source>
        <dbReference type="SAM" id="MobiDB-lite"/>
    </source>
</evidence>
<comment type="caution">
    <text evidence="2">The sequence shown here is derived from an EMBL/GenBank/DDBJ whole genome shotgun (WGS) entry which is preliminary data.</text>
</comment>
<evidence type="ECO:0000313" key="2">
    <source>
        <dbReference type="EMBL" id="THG05647.1"/>
    </source>
</evidence>
<sequence>MISVTTDEDLENMIKEYNRLTSNNLTQKSSQLCFATRDGFSKSATGELFTDDDVVIARNENSSTNEVKSSSNNIINKQGGGGVGQDVHSVPDSPMLEMNSSFGSASSSSSLANLPPIRVHVVEDQKVTMGSGIEDQFSQMSVRATTSTTIV</sequence>
<dbReference type="AlphaFoldDB" id="A0A4V6RYB0"/>
<accession>A0A4V6RYB0</accession>
<reference evidence="2 3" key="1">
    <citation type="journal article" date="2018" name="Proc. Natl. Acad. Sci. U.S.A.">
        <title>Draft genome sequence of Camellia sinensis var. sinensis provides insights into the evolution of the tea genome and tea quality.</title>
        <authorList>
            <person name="Wei C."/>
            <person name="Yang H."/>
            <person name="Wang S."/>
            <person name="Zhao J."/>
            <person name="Liu C."/>
            <person name="Gao L."/>
            <person name="Xia E."/>
            <person name="Lu Y."/>
            <person name="Tai Y."/>
            <person name="She G."/>
            <person name="Sun J."/>
            <person name="Cao H."/>
            <person name="Tong W."/>
            <person name="Gao Q."/>
            <person name="Li Y."/>
            <person name="Deng W."/>
            <person name="Jiang X."/>
            <person name="Wang W."/>
            <person name="Chen Q."/>
            <person name="Zhang S."/>
            <person name="Li H."/>
            <person name="Wu J."/>
            <person name="Wang P."/>
            <person name="Li P."/>
            <person name="Shi C."/>
            <person name="Zheng F."/>
            <person name="Jian J."/>
            <person name="Huang B."/>
            <person name="Shan D."/>
            <person name="Shi M."/>
            <person name="Fang C."/>
            <person name="Yue Y."/>
            <person name="Li F."/>
            <person name="Li D."/>
            <person name="Wei S."/>
            <person name="Han B."/>
            <person name="Jiang C."/>
            <person name="Yin Y."/>
            <person name="Xia T."/>
            <person name="Zhang Z."/>
            <person name="Bennetzen J.L."/>
            <person name="Zhao S."/>
            <person name="Wan X."/>
        </authorList>
    </citation>
    <scope>NUCLEOTIDE SEQUENCE [LARGE SCALE GENOMIC DNA]</scope>
    <source>
        <strain evidence="3">cv. Shuchazao</strain>
        <tissue evidence="2">Leaf</tissue>
    </source>
</reference>
<feature type="compositionally biased region" description="Polar residues" evidence="1">
    <location>
        <begin position="61"/>
        <end position="76"/>
    </location>
</feature>
<name>A0A4V6RYB0_CAMSN</name>
<proteinExistence type="predicted"/>
<gene>
    <name evidence="2" type="ORF">TEA_000832</name>
</gene>
<organism evidence="2 3">
    <name type="scientific">Camellia sinensis var. sinensis</name>
    <name type="common">China tea</name>
    <dbReference type="NCBI Taxonomy" id="542762"/>
    <lineage>
        <taxon>Eukaryota</taxon>
        <taxon>Viridiplantae</taxon>
        <taxon>Streptophyta</taxon>
        <taxon>Embryophyta</taxon>
        <taxon>Tracheophyta</taxon>
        <taxon>Spermatophyta</taxon>
        <taxon>Magnoliopsida</taxon>
        <taxon>eudicotyledons</taxon>
        <taxon>Gunneridae</taxon>
        <taxon>Pentapetalae</taxon>
        <taxon>asterids</taxon>
        <taxon>Ericales</taxon>
        <taxon>Theaceae</taxon>
        <taxon>Camellia</taxon>
    </lineage>
</organism>
<dbReference type="EMBL" id="SDRB02010587">
    <property type="protein sequence ID" value="THG05647.1"/>
    <property type="molecule type" value="Genomic_DNA"/>
</dbReference>
<protein>
    <recommendedName>
        <fullName evidence="4">PB1 domain-containing protein</fullName>
    </recommendedName>
</protein>
<evidence type="ECO:0008006" key="4">
    <source>
        <dbReference type="Google" id="ProtNLM"/>
    </source>
</evidence>
<feature type="region of interest" description="Disordered" evidence="1">
    <location>
        <begin position="61"/>
        <end position="88"/>
    </location>
</feature>
<dbReference type="PANTHER" id="PTHR31066">
    <property type="entry name" value="OS05G0427100 PROTEIN-RELATED"/>
    <property type="match status" value="1"/>
</dbReference>
<dbReference type="InterPro" id="IPR053198">
    <property type="entry name" value="Gynoecium_Dev_Regulator"/>
</dbReference>
<evidence type="ECO:0000313" key="3">
    <source>
        <dbReference type="Proteomes" id="UP000306102"/>
    </source>
</evidence>
<dbReference type="Proteomes" id="UP000306102">
    <property type="component" value="Unassembled WGS sequence"/>
</dbReference>